<evidence type="ECO:0008006" key="3">
    <source>
        <dbReference type="Google" id="ProtNLM"/>
    </source>
</evidence>
<sequence>MKNFARYRWWCAAAFVLLTGCWPYTEPATGEYAAVLRRGEKVTRADTYGRFAALSVEYRQGGGSLMSTENHSMRLIYNDKIVVKTTDGIERWTDFAQPVYFVKRQEDDGMLALVHEQAGKAVVEKIAASEYGYRGNETYMHGFPLSPGVRYFPVDQRPGFLLRGLPLKTTVLPSPPEGDGYLQAYVLAAISPDGASFAYVDSEYAPSVVLVVDADGKRRDPIPLPRIYLADAPSYQFNPYERLWAWSRTAFAWHKNGAGSWEVRPDGIAPGAAGARNVVEELFISDQTGYRTCFAAANAACLPGWRAANAAEQARTFVRDGAAPPFAYVPSAPTAAFGSAVGVLLLSRECCRVPSYHLYLDGAPAAVTAQLSARLRESKTPFVRVDECPRRTGNDGKCAAQLAQQLKRPESLGRELEQLLDTWEERDGVLFVMPSMVVAVRANAQGGSVVQTLLRADLSRKD</sequence>
<dbReference type="Proteomes" id="UP000279594">
    <property type="component" value="Chromosome"/>
</dbReference>
<keyword evidence="2" id="KW-1185">Reference proteome</keyword>
<dbReference type="RefSeq" id="WP_121668825.1">
    <property type="nucleotide sequence ID" value="NZ_CP033019.1"/>
</dbReference>
<name>A0A3G2E7H4_9BURK</name>
<dbReference type="AlphaFoldDB" id="A0A3G2E7H4"/>
<accession>A0A3G2E7H4</accession>
<proteinExistence type="predicted"/>
<dbReference type="EMBL" id="CP033019">
    <property type="protein sequence ID" value="AYM75429.1"/>
    <property type="molecule type" value="Genomic_DNA"/>
</dbReference>
<reference evidence="1 2" key="1">
    <citation type="submission" date="2018-10" db="EMBL/GenBank/DDBJ databases">
        <title>Effects of UV and annual dynamics of microbial communities in freshwater RAS systems.</title>
        <authorList>
            <person name="Bekkelund A.K."/>
            <person name="Hansen B.R."/>
            <person name="Stokken H."/>
            <person name="Eriksen B.F."/>
            <person name="Kashulin N.A."/>
        </authorList>
    </citation>
    <scope>NUCLEOTIDE SEQUENCE [LARGE SCALE GENOMIC DNA]</scope>
    <source>
        <strain evidence="1 2">BHSEK</strain>
    </source>
</reference>
<evidence type="ECO:0000313" key="1">
    <source>
        <dbReference type="EMBL" id="AYM75429.1"/>
    </source>
</evidence>
<protein>
    <recommendedName>
        <fullName evidence="3">Lipoprotein</fullName>
    </recommendedName>
</protein>
<dbReference type="PROSITE" id="PS51257">
    <property type="entry name" value="PROKAR_LIPOPROTEIN"/>
    <property type="match status" value="1"/>
</dbReference>
<organism evidence="1 2">
    <name type="scientific">Janthinobacterium agaricidamnosum</name>
    <dbReference type="NCBI Taxonomy" id="55508"/>
    <lineage>
        <taxon>Bacteria</taxon>
        <taxon>Pseudomonadati</taxon>
        <taxon>Pseudomonadota</taxon>
        <taxon>Betaproteobacteria</taxon>
        <taxon>Burkholderiales</taxon>
        <taxon>Oxalobacteraceae</taxon>
        <taxon>Janthinobacterium</taxon>
    </lineage>
</organism>
<gene>
    <name evidence="1" type="ORF">D9M09_06155</name>
</gene>
<evidence type="ECO:0000313" key="2">
    <source>
        <dbReference type="Proteomes" id="UP000279594"/>
    </source>
</evidence>